<accession>A0A4Z0F807</accession>
<reference evidence="1 2" key="1">
    <citation type="journal article" date="2019" name="ISME J.">
        <title>Candidatus Macondimonas diazotrophica, a novel gammaproteobacterial genus dominating crude-oil-contaminated coastal sediments.</title>
        <authorList>
            <person name="Karthikeyan S."/>
            <person name="Konstantinidis K."/>
        </authorList>
    </citation>
    <scope>NUCLEOTIDE SEQUENCE [LARGE SCALE GENOMIC DNA]</scope>
    <source>
        <strain evidence="1 2">KTK01</strain>
    </source>
</reference>
<dbReference type="AlphaFoldDB" id="A0A4Z0F807"/>
<keyword evidence="2" id="KW-1185">Reference proteome</keyword>
<organism evidence="1 2">
    <name type="scientific">Candidatus Macondimonas diazotrophica</name>
    <dbReference type="NCBI Taxonomy" id="2305248"/>
    <lineage>
        <taxon>Bacteria</taxon>
        <taxon>Pseudomonadati</taxon>
        <taxon>Pseudomonadota</taxon>
        <taxon>Gammaproteobacteria</taxon>
        <taxon>Chromatiales</taxon>
        <taxon>Ectothiorhodospiraceae</taxon>
        <taxon>Candidatus Macondimonas</taxon>
    </lineage>
</organism>
<evidence type="ECO:0000313" key="2">
    <source>
        <dbReference type="Proteomes" id="UP000297890"/>
    </source>
</evidence>
<protein>
    <submittedName>
        <fullName evidence="1">Uncharacterized protein</fullName>
    </submittedName>
</protein>
<gene>
    <name evidence="1" type="ORF">E4680_10530</name>
</gene>
<comment type="caution">
    <text evidence="1">The sequence shown here is derived from an EMBL/GenBank/DDBJ whole genome shotgun (WGS) entry which is preliminary data.</text>
</comment>
<proteinExistence type="predicted"/>
<dbReference type="RefSeq" id="WP_135282373.1">
    <property type="nucleotide sequence ID" value="NZ_SRIO01000014.1"/>
</dbReference>
<sequence>MTMDAADLACLEDVFSTEAPPDWLARLRRELPGRSITVCDAADMTEGRPYRAYPEFEVYLVDGSGHCWQLTQDPAVATALVVAQRRRRAAS</sequence>
<evidence type="ECO:0000313" key="1">
    <source>
        <dbReference type="EMBL" id="TFZ81895.1"/>
    </source>
</evidence>
<dbReference type="Proteomes" id="UP000297890">
    <property type="component" value="Unassembled WGS sequence"/>
</dbReference>
<name>A0A4Z0F807_9GAMM</name>
<dbReference type="OrthoDB" id="7960540at2"/>
<dbReference type="EMBL" id="SRIO01000014">
    <property type="protein sequence ID" value="TFZ81895.1"/>
    <property type="molecule type" value="Genomic_DNA"/>
</dbReference>